<organism evidence="2 3">
    <name type="scientific">Pisum sativum</name>
    <name type="common">Garden pea</name>
    <name type="synonym">Lathyrus oleraceus</name>
    <dbReference type="NCBI Taxonomy" id="3888"/>
    <lineage>
        <taxon>Eukaryota</taxon>
        <taxon>Viridiplantae</taxon>
        <taxon>Streptophyta</taxon>
        <taxon>Embryophyta</taxon>
        <taxon>Tracheophyta</taxon>
        <taxon>Spermatophyta</taxon>
        <taxon>Magnoliopsida</taxon>
        <taxon>eudicotyledons</taxon>
        <taxon>Gunneridae</taxon>
        <taxon>Pentapetalae</taxon>
        <taxon>rosids</taxon>
        <taxon>fabids</taxon>
        <taxon>Fabales</taxon>
        <taxon>Fabaceae</taxon>
        <taxon>Papilionoideae</taxon>
        <taxon>50 kb inversion clade</taxon>
        <taxon>NPAAA clade</taxon>
        <taxon>Hologalegina</taxon>
        <taxon>IRL clade</taxon>
        <taxon>Fabeae</taxon>
        <taxon>Lathyrus</taxon>
    </lineage>
</organism>
<dbReference type="Gramene" id="Psat03G0038000-T1">
    <property type="protein sequence ID" value="KAI5424142.1"/>
    <property type="gene ID" value="KIW84_030380"/>
</dbReference>
<feature type="compositionally biased region" description="Acidic residues" evidence="1">
    <location>
        <begin position="326"/>
        <end position="352"/>
    </location>
</feature>
<evidence type="ECO:0000256" key="1">
    <source>
        <dbReference type="SAM" id="MobiDB-lite"/>
    </source>
</evidence>
<evidence type="ECO:0000313" key="3">
    <source>
        <dbReference type="Proteomes" id="UP001058974"/>
    </source>
</evidence>
<feature type="region of interest" description="Disordered" evidence="1">
    <location>
        <begin position="1"/>
        <end position="37"/>
    </location>
</feature>
<gene>
    <name evidence="2" type="ORF">KIW84_030380</name>
</gene>
<reference evidence="2 3" key="1">
    <citation type="journal article" date="2022" name="Nat. Genet.">
        <title>Improved pea reference genome and pan-genome highlight genomic features and evolutionary characteristics.</title>
        <authorList>
            <person name="Yang T."/>
            <person name="Liu R."/>
            <person name="Luo Y."/>
            <person name="Hu S."/>
            <person name="Wang D."/>
            <person name="Wang C."/>
            <person name="Pandey M.K."/>
            <person name="Ge S."/>
            <person name="Xu Q."/>
            <person name="Li N."/>
            <person name="Li G."/>
            <person name="Huang Y."/>
            <person name="Saxena R.K."/>
            <person name="Ji Y."/>
            <person name="Li M."/>
            <person name="Yan X."/>
            <person name="He Y."/>
            <person name="Liu Y."/>
            <person name="Wang X."/>
            <person name="Xiang C."/>
            <person name="Varshney R.K."/>
            <person name="Ding H."/>
            <person name="Gao S."/>
            <person name="Zong X."/>
        </authorList>
    </citation>
    <scope>NUCLEOTIDE SEQUENCE [LARGE SCALE GENOMIC DNA]</scope>
    <source>
        <strain evidence="2 3">cv. Zhongwan 6</strain>
    </source>
</reference>
<feature type="region of interest" description="Disordered" evidence="1">
    <location>
        <begin position="50"/>
        <end position="83"/>
    </location>
</feature>
<feature type="region of interest" description="Disordered" evidence="1">
    <location>
        <begin position="205"/>
        <end position="292"/>
    </location>
</feature>
<feature type="region of interest" description="Disordered" evidence="1">
    <location>
        <begin position="317"/>
        <end position="360"/>
    </location>
</feature>
<protein>
    <submittedName>
        <fullName evidence="2">Uncharacterized protein</fullName>
    </submittedName>
</protein>
<feature type="compositionally biased region" description="Polar residues" evidence="1">
    <location>
        <begin position="1"/>
        <end position="20"/>
    </location>
</feature>
<proteinExistence type="predicted"/>
<feature type="compositionally biased region" description="Basic residues" evidence="1">
    <location>
        <begin position="56"/>
        <end position="67"/>
    </location>
</feature>
<dbReference type="Proteomes" id="UP001058974">
    <property type="component" value="Chromosome 3"/>
</dbReference>
<dbReference type="AlphaFoldDB" id="A0A9D4XP65"/>
<name>A0A9D4XP65_PEA</name>
<accession>A0A9D4XP65</accession>
<comment type="caution">
    <text evidence="2">The sequence shown here is derived from an EMBL/GenBank/DDBJ whole genome shotgun (WGS) entry which is preliminary data.</text>
</comment>
<feature type="compositionally biased region" description="Basic and acidic residues" evidence="1">
    <location>
        <begin position="255"/>
        <end position="271"/>
    </location>
</feature>
<sequence length="377" mass="40820">MSKASYSTPNKSSKDQSAPTPSKARVTHANSKKHSSDVIIDATPIIVVPGCTPTKRGTKTPATKRAKPSNVSESSTPSLSFQIPPSEVRNVESIVVDKKPYTMTSLYLEPIKTLNVKPDIVTSAKGLFISNIVGSVGTFQKSASKTVSLDNPRDEKILGQSSLKDVINDTVDKSIHVSLSKTLVAYPGSGVVLDVAIFLAQPDHPTETTQQNSHGKSHNEFVPIKSPKNSQEDVSEAESVGDEKDDSDDGSMSIEGEKDLSDKEDKEESIGAKKYQTTDIANIDDLDSDDEPIGNKLALDETIKSCIEKKIKLESLIKDLSKEDADGNLDGDEEEGNEDEGNVADGDKDEETYGSRNKRSIDNNNIKLKWGKAKTKQ</sequence>
<feature type="compositionally biased region" description="Polar residues" evidence="1">
    <location>
        <begin position="69"/>
        <end position="83"/>
    </location>
</feature>
<keyword evidence="3" id="KW-1185">Reference proteome</keyword>
<evidence type="ECO:0000313" key="2">
    <source>
        <dbReference type="EMBL" id="KAI5424142.1"/>
    </source>
</evidence>
<feature type="compositionally biased region" description="Acidic residues" evidence="1">
    <location>
        <begin position="282"/>
        <end position="292"/>
    </location>
</feature>
<dbReference type="EMBL" id="JAMSHJ010000003">
    <property type="protein sequence ID" value="KAI5424142.1"/>
    <property type="molecule type" value="Genomic_DNA"/>
</dbReference>
<feature type="compositionally biased region" description="Acidic residues" evidence="1">
    <location>
        <begin position="233"/>
        <end position="249"/>
    </location>
</feature>